<reference evidence="1" key="2">
    <citation type="submission" date="2004-02" db="EMBL/GenBank/DDBJ databases">
        <authorList>
            <consortium name="Genoscope"/>
            <consortium name="Whitehead Institute Centre for Genome Research"/>
        </authorList>
    </citation>
    <scope>NUCLEOTIDE SEQUENCE</scope>
</reference>
<sequence>TAAALRESTCGTRRAWSIWGVSPRLLAATATTSGALTQTWTVW</sequence>
<dbReference type="EMBL" id="CAAE01000922">
    <property type="protein sequence ID" value="CAF87102.1"/>
    <property type="molecule type" value="Genomic_DNA"/>
</dbReference>
<organism evidence="1">
    <name type="scientific">Tetraodon nigroviridis</name>
    <name type="common">Spotted green pufferfish</name>
    <name type="synonym">Chelonodon nigroviridis</name>
    <dbReference type="NCBI Taxonomy" id="99883"/>
    <lineage>
        <taxon>Eukaryota</taxon>
        <taxon>Metazoa</taxon>
        <taxon>Chordata</taxon>
        <taxon>Craniata</taxon>
        <taxon>Vertebrata</taxon>
        <taxon>Euteleostomi</taxon>
        <taxon>Actinopterygii</taxon>
        <taxon>Neopterygii</taxon>
        <taxon>Teleostei</taxon>
        <taxon>Neoteleostei</taxon>
        <taxon>Acanthomorphata</taxon>
        <taxon>Eupercaria</taxon>
        <taxon>Tetraodontiformes</taxon>
        <taxon>Tetradontoidea</taxon>
        <taxon>Tetraodontidae</taxon>
        <taxon>Tetraodon</taxon>
    </lineage>
</organism>
<name>Q4TJ30_TETNG</name>
<evidence type="ECO:0000313" key="1">
    <source>
        <dbReference type="EMBL" id="CAF87102.1"/>
    </source>
</evidence>
<proteinExistence type="predicted"/>
<reference evidence="1" key="1">
    <citation type="journal article" date="2004" name="Nature">
        <title>Genome duplication in the teleost fish Tetraodon nigroviridis reveals the early vertebrate proto-karyotype.</title>
        <authorList>
            <person name="Jaillon O."/>
            <person name="Aury J.-M."/>
            <person name="Brunet F."/>
            <person name="Petit J.-L."/>
            <person name="Stange-Thomann N."/>
            <person name="Mauceli E."/>
            <person name="Bouneau L."/>
            <person name="Fischer C."/>
            <person name="Ozouf-Costaz C."/>
            <person name="Bernot A."/>
            <person name="Nicaud S."/>
            <person name="Jaffe D."/>
            <person name="Fisher S."/>
            <person name="Lutfalla G."/>
            <person name="Dossat C."/>
            <person name="Segurens B."/>
            <person name="Dasilva C."/>
            <person name="Salanoubat M."/>
            <person name="Levy M."/>
            <person name="Boudet N."/>
            <person name="Castellano S."/>
            <person name="Anthouard V."/>
            <person name="Jubin C."/>
            <person name="Castelli V."/>
            <person name="Katinka M."/>
            <person name="Vacherie B."/>
            <person name="Biemont C."/>
            <person name="Skalli Z."/>
            <person name="Cattolico L."/>
            <person name="Poulain J."/>
            <person name="De Berardinis V."/>
            <person name="Cruaud C."/>
            <person name="Duprat S."/>
            <person name="Brottier P."/>
            <person name="Coutanceau J.-P."/>
            <person name="Gouzy J."/>
            <person name="Parra G."/>
            <person name="Lardier G."/>
            <person name="Chapple C."/>
            <person name="McKernan K.J."/>
            <person name="McEwan P."/>
            <person name="Bosak S."/>
            <person name="Kellis M."/>
            <person name="Volff J.-N."/>
            <person name="Guigo R."/>
            <person name="Zody M.C."/>
            <person name="Mesirov J."/>
            <person name="Lindblad-Toh K."/>
            <person name="Birren B."/>
            <person name="Nusbaum C."/>
            <person name="Kahn D."/>
            <person name="Robinson-Rechavi M."/>
            <person name="Laudet V."/>
            <person name="Schachter V."/>
            <person name="Quetier F."/>
            <person name="Saurin W."/>
            <person name="Scarpelli C."/>
            <person name="Wincker P."/>
            <person name="Lander E.S."/>
            <person name="Weissenbach J."/>
            <person name="Roest Crollius H."/>
        </authorList>
    </citation>
    <scope>NUCLEOTIDE SEQUENCE [LARGE SCALE GENOMIC DNA]</scope>
</reference>
<dbReference type="AlphaFoldDB" id="Q4TJ30"/>
<dbReference type="KEGG" id="tng:GSTEN00007753G001"/>
<accession>Q4TJ30</accession>
<protein>
    <submittedName>
        <fullName evidence="1">Chromosome 2 SCAF922, whole genome shotgun sequence</fullName>
    </submittedName>
</protein>
<gene>
    <name evidence="1" type="ORF">GSTENG00007753001</name>
</gene>
<feature type="non-terminal residue" evidence="1">
    <location>
        <position position="1"/>
    </location>
</feature>